<evidence type="ECO:0000313" key="1">
    <source>
        <dbReference type="EMBL" id="TQV76858.1"/>
    </source>
</evidence>
<organism evidence="1 2">
    <name type="scientific">Aliikangiella marina</name>
    <dbReference type="NCBI Taxonomy" id="1712262"/>
    <lineage>
        <taxon>Bacteria</taxon>
        <taxon>Pseudomonadati</taxon>
        <taxon>Pseudomonadota</taxon>
        <taxon>Gammaproteobacteria</taxon>
        <taxon>Oceanospirillales</taxon>
        <taxon>Pleioneaceae</taxon>
        <taxon>Aliikangiella</taxon>
    </lineage>
</organism>
<dbReference type="EMBL" id="VIKR01000001">
    <property type="protein sequence ID" value="TQV76858.1"/>
    <property type="molecule type" value="Genomic_DNA"/>
</dbReference>
<keyword evidence="2" id="KW-1185">Reference proteome</keyword>
<dbReference type="AlphaFoldDB" id="A0A545TI31"/>
<comment type="caution">
    <text evidence="1">The sequence shown here is derived from an EMBL/GenBank/DDBJ whole genome shotgun (WGS) entry which is preliminary data.</text>
</comment>
<gene>
    <name evidence="1" type="ORF">FLL45_02565</name>
</gene>
<proteinExistence type="predicted"/>
<dbReference type="Proteomes" id="UP000317839">
    <property type="component" value="Unassembled WGS sequence"/>
</dbReference>
<evidence type="ECO:0000313" key="2">
    <source>
        <dbReference type="Proteomes" id="UP000317839"/>
    </source>
</evidence>
<sequence length="159" mass="18288">MNKLRPTIPIANWKVALNIEESQKVQNQESVPAFNCDCESCEHWRKMYEKVLPEGILLELKRLGINLDTPSDAYEHGSGEDGRHFRIIFHIVGRILSGPEAYRCEQQIDSSVLNYQVTRETPYFSIVVLPYAESYDKGPIYEKSKKGELITIDMRLSIP</sequence>
<protein>
    <submittedName>
        <fullName evidence="1">Uncharacterized protein</fullName>
    </submittedName>
</protein>
<reference evidence="1 2" key="1">
    <citation type="submission" date="2019-06" db="EMBL/GenBank/DDBJ databases">
        <title>Draft genome of Aliikangiella marina GYP-15.</title>
        <authorList>
            <person name="Wang G."/>
        </authorList>
    </citation>
    <scope>NUCLEOTIDE SEQUENCE [LARGE SCALE GENOMIC DNA]</scope>
    <source>
        <strain evidence="1 2">GYP-15</strain>
    </source>
</reference>
<accession>A0A545TI31</accession>
<name>A0A545TI31_9GAMM</name>
<dbReference type="RefSeq" id="WP_142888218.1">
    <property type="nucleotide sequence ID" value="NZ_VIKR01000001.1"/>
</dbReference>
<dbReference type="OrthoDB" id="1691135at2"/>